<protein>
    <submittedName>
        <fullName evidence="4">Kinesin-like protein KIF23</fullName>
    </submittedName>
</protein>
<feature type="compositionally biased region" description="Acidic residues" evidence="1">
    <location>
        <begin position="2764"/>
        <end position="2803"/>
    </location>
</feature>
<name>A0A226D975_FOLCA</name>
<feature type="compositionally biased region" description="Basic and acidic residues" evidence="1">
    <location>
        <begin position="438"/>
        <end position="456"/>
    </location>
</feature>
<keyword evidence="5" id="KW-1185">Reference proteome</keyword>
<keyword evidence="2" id="KW-1133">Transmembrane helix</keyword>
<comment type="caution">
    <text evidence="4">The sequence shown here is derived from an EMBL/GenBank/DDBJ whole genome shotgun (WGS) entry which is preliminary data.</text>
</comment>
<reference evidence="4 5" key="1">
    <citation type="submission" date="2015-12" db="EMBL/GenBank/DDBJ databases">
        <title>The genome of Folsomia candida.</title>
        <authorList>
            <person name="Faddeeva A."/>
            <person name="Derks M.F."/>
            <person name="Anvar Y."/>
            <person name="Smit S."/>
            <person name="Van Straalen N."/>
            <person name="Roelofs D."/>
        </authorList>
    </citation>
    <scope>NUCLEOTIDE SEQUENCE [LARGE SCALE GENOMIC DNA]</scope>
    <source>
        <strain evidence="4 5">VU population</strain>
        <tissue evidence="4">Whole body</tissue>
    </source>
</reference>
<evidence type="ECO:0000256" key="3">
    <source>
        <dbReference type="SAM" id="SignalP"/>
    </source>
</evidence>
<feature type="region of interest" description="Disordered" evidence="1">
    <location>
        <begin position="958"/>
        <end position="1007"/>
    </location>
</feature>
<dbReference type="OrthoDB" id="8120765at2759"/>
<feature type="chain" id="PRO_5012601367" evidence="3">
    <location>
        <begin position="19"/>
        <end position="3435"/>
    </location>
</feature>
<feature type="compositionally biased region" description="Basic and acidic residues" evidence="1">
    <location>
        <begin position="414"/>
        <end position="425"/>
    </location>
</feature>
<feature type="region of interest" description="Disordered" evidence="1">
    <location>
        <begin position="1131"/>
        <end position="1153"/>
    </location>
</feature>
<dbReference type="SUPFAM" id="SSF51120">
    <property type="entry name" value="beta-Roll"/>
    <property type="match status" value="1"/>
</dbReference>
<keyword evidence="2" id="KW-0812">Transmembrane</keyword>
<gene>
    <name evidence="4" type="ORF">Fcan01_24054</name>
</gene>
<keyword evidence="3" id="KW-0732">Signal</keyword>
<evidence type="ECO:0000256" key="1">
    <source>
        <dbReference type="SAM" id="MobiDB-lite"/>
    </source>
</evidence>
<proteinExistence type="predicted"/>
<organism evidence="4 5">
    <name type="scientific">Folsomia candida</name>
    <name type="common">Springtail</name>
    <dbReference type="NCBI Taxonomy" id="158441"/>
    <lineage>
        <taxon>Eukaryota</taxon>
        <taxon>Metazoa</taxon>
        <taxon>Ecdysozoa</taxon>
        <taxon>Arthropoda</taxon>
        <taxon>Hexapoda</taxon>
        <taxon>Collembola</taxon>
        <taxon>Entomobryomorpha</taxon>
        <taxon>Isotomoidea</taxon>
        <taxon>Isotomidae</taxon>
        <taxon>Proisotominae</taxon>
        <taxon>Folsomia</taxon>
    </lineage>
</organism>
<dbReference type="EMBL" id="LNIX01000030">
    <property type="protein sequence ID" value="OXA41297.1"/>
    <property type="molecule type" value="Genomic_DNA"/>
</dbReference>
<keyword evidence="2" id="KW-0472">Membrane</keyword>
<feature type="signal peptide" evidence="3">
    <location>
        <begin position="1"/>
        <end position="18"/>
    </location>
</feature>
<evidence type="ECO:0000313" key="4">
    <source>
        <dbReference type="EMBL" id="OXA41297.1"/>
    </source>
</evidence>
<accession>A0A226D975</accession>
<feature type="region of interest" description="Disordered" evidence="1">
    <location>
        <begin position="2764"/>
        <end position="2818"/>
    </location>
</feature>
<feature type="transmembrane region" description="Helical" evidence="2">
    <location>
        <begin position="3305"/>
        <end position="3325"/>
    </location>
</feature>
<feature type="compositionally biased region" description="Polar residues" evidence="1">
    <location>
        <begin position="377"/>
        <end position="396"/>
    </location>
</feature>
<dbReference type="Proteomes" id="UP000198287">
    <property type="component" value="Unassembled WGS sequence"/>
</dbReference>
<evidence type="ECO:0000256" key="2">
    <source>
        <dbReference type="SAM" id="Phobius"/>
    </source>
</evidence>
<feature type="region of interest" description="Disordered" evidence="1">
    <location>
        <begin position="375"/>
        <end position="456"/>
    </location>
</feature>
<sequence>MAHFHLILSFFLFPSVLSQAPSPSDLAQLANKVAVDLHEEVYQSRNAPILKALDPSKLDFAEVKAKAVQKIQNLIDHPGTPSKTKKVLKEKQIRISQLTQDFLSDAFSVWKTQDRRADTMSIGYDPYGKQLSIAGNLRSRTLPPDFDPMELAVETLNKRKFQPPIGASEFGIGANPADAAAIRKVMTSESMMALTNNEGPSDIVILRPKDNPRVDAWFEIAREAHAEEVRKAVEKEFNPQGGNAADMDNQINSKLEERMKKYDADMEINRATYKEALYHSEVQQLQFVRDSDGIRKSTVFGVNKPLCEMCRDYVNWKTKPDNDLVIVDPLDQSLVRHQVTFEQQEGMAVTKKATTTNWAETSGVTAVRLEDLERRTGSNVGNKNNNYASNICSSPGKSRKRRGLQGSGCAFKPVDLDEKQPHISDIDEGSSSNKRHRPGETDIQKRPQKLSKVDPEVDESLVKKFQDFNLYREKLGPKVRDVDVVRASVGHGGKYASVQPVVSRKYVIESDHAPHFSILNYIDPNTPGLPPKLRDVLQNRAKLQADLPEKYHENSAEIKKLKVEMDTIDLQRPQHLPVSKWKDAEMQKQYYKNKMDITKINTEAKELLKKIETSTDPVAIADVKQKVAASNDAVNKLIESNRDLRAKAKADAGIVEQTGLKQKTFNEMHKRVEVLQAENSAWGKQLASYDAKVKGAMSVLSIPYGTHRNFPTTGFNGLDEDIVKLKKASAADAMTEMESRQKAFESNMKEGVKKGYIKQSDIARNPDNTVDVEKTWVKIGKKTSTAKSPPADSANIDRNYRQKEFFARLKKTHANYFMATAIYYAKTPTAGYDRLMSLYIKQYKVVIPDFDANYKAGAASWVKANQDFGFLSETEVKKISHDFGLNDQLKRVTVPDETTFKMVQGKIDEKADKIATQNEKKKQSIYTPFVCSSGGRTRRATGGDCIISFDKKTPAVIDEPDKAGKLTPGEGDIEGNWRPPIIDDGDQRAPRPPPDVDVNHKPGGESGVDVEQRLKTHLDIDGKSSTSKVPDGNTDQRPKILYDTDDIGHKPKIINPASSWQGATVDSKKLINLLNNPDTADVKTREAVIDFARQNKNSLVGTPEEVSAAKALLKRESLESTAKTKDLANEVASTAKHKTVRGGPEGHSSKPLSRYGKMKVSATKMSQKVEKFVGGSDKIGGAYGKIMLAKTVVTSLRHGDYTGLAIVGGKMSLDYGLAGVRKFGEHLVKKAAMKATSKLGGKLLGKITGPIGAIVDIGLNVWSITKSVNVLNDPNASKYDRNDAIADIVADSIDIAVTAAATVLSLVFPPLAPLFSAVAFVVNVVVTLVVGVFKAANHINRLNDQIPLLDYEKVNEVGRFLTLQDVSGYLQDLIDTKKANNIEVNRTVQFLKDNPDFIGKVAPSRTLYDPEAPCYLQSRTCHKVFFIQVKCSSWTDVVKCYGDNGYCPGYQQTCGHETGGYIPYGLFVYGNNKEYKCRCGDKPPPEWGHEILDSEVDFSRKRSVHLQRAAPDFLLPSGFYYMCKPSSETFEGDRVSRRDTENDYLCKGAYGVRRYSGKFMLYDLGNGTDSVKLNEDDPTNNVFIVKKGHKQFEGNAGEDTFHVDASCSDISGSLDGGGYTDQGNTLVLGDKCGGGVIVDFIQGVLTSPWRQLRIKNINRIIGQRGESEVVCASCSTKFISGGGGGDQIVLPSCPGGRENLVVLAEGTTTVETKAFDFGEVFIVVQKPVKFNLRARERLRTNGKLMVKFDEELSNVWMESGSSTVRMWFANGGEARLDFEKGSNQKRSWDSKCGQVDQPKNAPSIVLGGTDGTTKQLSYDIQSGSLTSVIPITKCDGLATRGYDFISNIFHITCKSTEVRLFGGSKDDRFILTEGWVIGSIDGGGGTNTLVLPPSNLEFVVNLNQGTTQGRLSVKSIQQISGNAKSSEHFIVGCETKLLIAGGSSQFADRVDIANQVVCSNPLTLQVQSGNVAIFQQTAKRDVTIHASFGGGCDNTNPMPPLDLTLSTINATLVTVAINHQSKHISSATLLPNSEFRLTFEGEHKLTTTANRHNHPTIRLQESNSLQSSVEVKNGTKVTISHFLSATGNNGDRYGARMVANIFHLAKGTWNVHGGNLDDTFVLQSIQDISGSFLDGKDGDNSLYLLPEISGRIETDLSSIPGKINNNLRVYNTDTIYGRAKDQDVVQISCRTKLLSLAGGSPGSPDIIRSPLNFRCSNSPFPTFVATGVTTLELSTFYGTAQIYVFPETDRSLIQTSMTLGLSNENTRYAVPIRRDAFSLKSYTFSLGPTDGVIQLRLELDGDNFLQLGTTERVGTNLNEEISMMFVDQDFNSQGNVIFNQAVGKIYVLHVLDDTAKSLNRMRRGAVGAANIFRIEAGNWDAKGGQQDDSFIVKTGTGSGGSLDGLGGIDTLVLDEGIKWSIDVNLNEGYMLFKETNTRLGLSGIEIIKGAPDRVEYITTGCHTKFITSEGGTSDVWDRIVIPYLYCTPQMDVFVSANTQVQNFAQRGNFSYHIQTTEDFTLVYPPASSTSAAQHLLNFSIPFQSVQRLVQVDSRDALNMTFETSSHILPFSPEKTKIYIHESPNLIAEIVTRAEGDIQAEIFVKEGHSGSVNRLNGVPNLFVIQSLNTLDTIHGGDMDDNFLLKSSFPRVTKLDGGEGVNKLSLLNGFYPQNHLLVDLNVGKVQIGTNSNPSVTLIEEMRKIQEFIGREHQTDEVVLGCDTKWVTKAEVILITNAVCKDGYRVKMEIGATTRVRFEVDDEVLELESGVEEGETVEEDIEEDAEGEILEPEGDESMENAVDEGSGDPMGEGAEDNSTDWDGVNTYRHVVLDADEDEEYIEEDEYSLPPPESVTILPPSSFHYHFTDVRSFDVEVDLWHRLWKTRHFFYLNLTVSQFTLMKFDPDSSRLVYQVGGSSLEYSHLLAPPLPEDLYYSTPQIFTKDGFLVRISRYGEIVLVYGNLEQTVELQTMVPAIAYFSVLLRVPFLIQTATDFLYSSVPGEIGVLENLPNTTSHLIGFNQTTYSIVSLDTDVFIYTQKNTGDTDDENRLQVVDLSEIITQIRNQTGTKYKPPVVEAEGGDFVLTMTGFEAQFPGRLTIVNSTGTGLRILLGSVAMTIEEQQASREKRSVEEVQYVLTPIPIEIPSGHTYLLSSEDMEDGQVIKDEDSLTQFSYTRDNDDLVVTNMVNQGNASESEDEPTILIISDYFIPPPPPEWSNSGSMGANSTSALSSFDGTLLAFNNASVRLLSNGTLLNMSNAEPLLQVEYYEDILEQAEETILQQHPEIQRIFQVPLTRKIMRDPILKQIFYVAVIILVTLSALLTWTLCRRKAAKGKYVIVGDPKESLNKPKLMPKITGLLKRKRKGPRRQSAVSLPLTMFVSSTDDSFRECRPTTKTDLKEEEPHLSYTYFDGTMKCICDCDDDSCCETRSTVSCQDY</sequence>
<dbReference type="InterPro" id="IPR011049">
    <property type="entry name" value="Serralysin-like_metalloprot_C"/>
</dbReference>
<evidence type="ECO:0000313" key="5">
    <source>
        <dbReference type="Proteomes" id="UP000198287"/>
    </source>
</evidence>